<evidence type="ECO:0000256" key="3">
    <source>
        <dbReference type="ARBA" id="ARBA00022801"/>
    </source>
</evidence>
<dbReference type="InterPro" id="IPR045053">
    <property type="entry name" value="MAN-like"/>
</dbReference>
<dbReference type="GO" id="GO:0000272">
    <property type="term" value="P:polysaccharide catabolic process"/>
    <property type="evidence" value="ECO:0007669"/>
    <property type="project" value="InterPro"/>
</dbReference>
<accession>A0A2W7N9U6</accession>
<evidence type="ECO:0000256" key="1">
    <source>
        <dbReference type="ARBA" id="ARBA00001678"/>
    </source>
</evidence>
<evidence type="ECO:0000259" key="5">
    <source>
        <dbReference type="Pfam" id="PF26410"/>
    </source>
</evidence>
<evidence type="ECO:0000313" key="7">
    <source>
        <dbReference type="Proteomes" id="UP000249239"/>
    </source>
</evidence>
<evidence type="ECO:0000256" key="4">
    <source>
        <dbReference type="ARBA" id="ARBA00023295"/>
    </source>
</evidence>
<dbReference type="RefSeq" id="WP_111445334.1">
    <property type="nucleotide sequence ID" value="NZ_QKZK01000011.1"/>
</dbReference>
<reference evidence="6 7" key="1">
    <citation type="submission" date="2018-06" db="EMBL/GenBank/DDBJ databases">
        <title>Genomic Encyclopedia of Archaeal and Bacterial Type Strains, Phase II (KMG-II): from individual species to whole genera.</title>
        <authorList>
            <person name="Goeker M."/>
        </authorList>
    </citation>
    <scope>NUCLEOTIDE SEQUENCE [LARGE SCALE GENOMIC DNA]</scope>
    <source>
        <strain evidence="6 7">DSM 6779</strain>
    </source>
</reference>
<dbReference type="InterPro" id="IPR001547">
    <property type="entry name" value="Glyco_hydro_5"/>
</dbReference>
<dbReference type="EC" id="3.2.1.78" evidence="2"/>
<evidence type="ECO:0000256" key="2">
    <source>
        <dbReference type="ARBA" id="ARBA00012706"/>
    </source>
</evidence>
<evidence type="ECO:0000313" key="6">
    <source>
        <dbReference type="EMBL" id="PZX16838.1"/>
    </source>
</evidence>
<dbReference type="PANTHER" id="PTHR31451">
    <property type="match status" value="1"/>
</dbReference>
<sequence>MRIITLFLVALMVISCQQVPMERPFVKVQGHQFTINGKPHYFVGANYWYGAILGSTGRGGNRDRLIKELDMMKNHGITNLRVLVGAEGPDNQPYRVTPALQIAPGVYNDTILDGLDFFMNELSKRQMHAILFLHNTWEWSGGYSQYVNWNGGGDIPYPQIAPNTWPQFMAYASQFLTCDACKEQFNNHVRFILGRTNAYSGVKYTDDPTVMTWEVANEPRALSEDKKEDLAKWIAETAALIKSLAPHQLVTTGTEGSHGCETDIDLFKRIHADKNIDYLTFHIWPKNWGWLKVDSIPQMVDTAIVLTNAYIDRHLAVARELNKPAVFEEFGLPRDSYRFDLEDATTARDKYFQNAFNLVEDHAKRGDVLAGSNFWAFAGIGRAAGDENPFWSDGDDLMGDPPQEEQGLYSVFDTDSSMGLVKAHAERMKQIMK</sequence>
<dbReference type="EMBL" id="QKZK01000011">
    <property type="protein sequence ID" value="PZX16838.1"/>
    <property type="molecule type" value="Genomic_DNA"/>
</dbReference>
<organism evidence="6 7">
    <name type="scientific">Breznakibacter xylanolyticus</name>
    <dbReference type="NCBI Taxonomy" id="990"/>
    <lineage>
        <taxon>Bacteria</taxon>
        <taxon>Pseudomonadati</taxon>
        <taxon>Bacteroidota</taxon>
        <taxon>Bacteroidia</taxon>
        <taxon>Marinilabiliales</taxon>
        <taxon>Marinilabiliaceae</taxon>
        <taxon>Breznakibacter</taxon>
    </lineage>
</organism>
<comment type="caution">
    <text evidence="6">The sequence shown here is derived from an EMBL/GenBank/DDBJ whole genome shotgun (WGS) entry which is preliminary data.</text>
</comment>
<comment type="catalytic activity">
    <reaction evidence="1">
        <text>Random hydrolysis of (1-&gt;4)-beta-D-mannosidic linkages in mannans, galactomannans and glucomannans.</text>
        <dbReference type="EC" id="3.2.1.78"/>
    </reaction>
</comment>
<dbReference type="PANTHER" id="PTHR31451:SF40">
    <property type="entry name" value="GLYCOSIDE HYDROLASE FAMILY 5 DOMAIN-CONTAINING PROTEIN"/>
    <property type="match status" value="1"/>
</dbReference>
<keyword evidence="4" id="KW-0326">Glycosidase</keyword>
<dbReference type="AlphaFoldDB" id="A0A2W7N9U6"/>
<dbReference type="Proteomes" id="UP000249239">
    <property type="component" value="Unassembled WGS sequence"/>
</dbReference>
<dbReference type="PROSITE" id="PS51257">
    <property type="entry name" value="PROKAR_LIPOPROTEIN"/>
    <property type="match status" value="1"/>
</dbReference>
<dbReference type="SUPFAM" id="SSF51445">
    <property type="entry name" value="(Trans)glycosidases"/>
    <property type="match status" value="1"/>
</dbReference>
<dbReference type="GO" id="GO:0016985">
    <property type="term" value="F:mannan endo-1,4-beta-mannosidase activity"/>
    <property type="evidence" value="ECO:0007669"/>
    <property type="project" value="TreeGrafter"/>
</dbReference>
<keyword evidence="3" id="KW-0378">Hydrolase</keyword>
<dbReference type="Pfam" id="PF26410">
    <property type="entry name" value="GH5_mannosidase"/>
    <property type="match status" value="1"/>
</dbReference>
<dbReference type="Gene3D" id="3.20.20.80">
    <property type="entry name" value="Glycosidases"/>
    <property type="match status" value="1"/>
</dbReference>
<proteinExistence type="predicted"/>
<name>A0A2W7N9U6_9BACT</name>
<keyword evidence="7" id="KW-1185">Reference proteome</keyword>
<feature type="domain" description="Glycoside hydrolase family 5" evidence="5">
    <location>
        <begin position="24"/>
        <end position="432"/>
    </location>
</feature>
<gene>
    <name evidence="6" type="ORF">LX69_01652</name>
</gene>
<dbReference type="OrthoDB" id="9801493at2"/>
<dbReference type="InterPro" id="IPR017853">
    <property type="entry name" value="GH"/>
</dbReference>
<protein>
    <recommendedName>
        <fullName evidence="2">mannan endo-1,4-beta-mannosidase</fullName>
        <ecNumber evidence="2">3.2.1.78</ecNumber>
    </recommendedName>
</protein>